<feature type="domain" description="Ribonuclease A-domain" evidence="3">
    <location>
        <begin position="34"/>
        <end position="155"/>
    </location>
</feature>
<dbReference type="InterPro" id="IPR036816">
    <property type="entry name" value="RNaseA-like_dom_sf"/>
</dbReference>
<dbReference type="Pfam" id="PF00074">
    <property type="entry name" value="RnaseA"/>
    <property type="match status" value="1"/>
</dbReference>
<organism evidence="4 5">
    <name type="scientific">Sarcophilus harrisii</name>
    <name type="common">Tasmanian devil</name>
    <name type="synonym">Sarcophilus laniarius</name>
    <dbReference type="NCBI Taxonomy" id="9305"/>
    <lineage>
        <taxon>Eukaryota</taxon>
        <taxon>Metazoa</taxon>
        <taxon>Chordata</taxon>
        <taxon>Craniata</taxon>
        <taxon>Vertebrata</taxon>
        <taxon>Euteleostomi</taxon>
        <taxon>Mammalia</taxon>
        <taxon>Metatheria</taxon>
        <taxon>Dasyuromorphia</taxon>
        <taxon>Dasyuridae</taxon>
        <taxon>Sarcophilus</taxon>
    </lineage>
</organism>
<dbReference type="InterPro" id="IPR023412">
    <property type="entry name" value="RNaseA_domain"/>
</dbReference>
<reference evidence="4" key="2">
    <citation type="submission" date="2025-08" db="UniProtKB">
        <authorList>
            <consortium name="Ensembl"/>
        </authorList>
    </citation>
    <scope>IDENTIFICATION</scope>
</reference>
<keyword evidence="5" id="KW-1185">Reference proteome</keyword>
<evidence type="ECO:0000256" key="1">
    <source>
        <dbReference type="ARBA" id="ARBA00005600"/>
    </source>
</evidence>
<dbReference type="CDD" id="cd06265">
    <property type="entry name" value="RNase_A_canonical"/>
    <property type="match status" value="1"/>
</dbReference>
<evidence type="ECO:0000313" key="4">
    <source>
        <dbReference type="Ensembl" id="ENSSHAP00000003195.1"/>
    </source>
</evidence>
<dbReference type="HOGENOM" id="CLU_1668859_0_0_1"/>
<dbReference type="RefSeq" id="XP_031810847.1">
    <property type="nucleotide sequence ID" value="XM_031954987.1"/>
</dbReference>
<dbReference type="Ensembl" id="ENSSHAT00000003231.2">
    <property type="protein sequence ID" value="ENSSHAP00000003195.1"/>
    <property type="gene ID" value="ENSSHAG00000002821.2"/>
</dbReference>
<reference evidence="4 5" key="1">
    <citation type="journal article" date="2011" name="Proc. Natl. Acad. Sci. U.S.A.">
        <title>Genetic diversity and population structure of the endangered marsupial Sarcophilus harrisii (Tasmanian devil).</title>
        <authorList>
            <person name="Miller W."/>
            <person name="Hayes V.M."/>
            <person name="Ratan A."/>
            <person name="Petersen D.C."/>
            <person name="Wittekindt N.E."/>
            <person name="Miller J."/>
            <person name="Walenz B."/>
            <person name="Knight J."/>
            <person name="Qi J."/>
            <person name="Zhao F."/>
            <person name="Wang Q."/>
            <person name="Bedoya-Reina O.C."/>
            <person name="Katiyar N."/>
            <person name="Tomsho L.P."/>
            <person name="Kasson L.M."/>
            <person name="Hardie R.A."/>
            <person name="Woodbridge P."/>
            <person name="Tindall E.A."/>
            <person name="Bertelsen M.F."/>
            <person name="Dixon D."/>
            <person name="Pyecroft S."/>
            <person name="Helgen K.M."/>
            <person name="Lesk A.M."/>
            <person name="Pringle T.H."/>
            <person name="Patterson N."/>
            <person name="Zhang Y."/>
            <person name="Kreiss A."/>
            <person name="Woods G.M."/>
            <person name="Jones M.E."/>
            <person name="Schuster S.C."/>
        </authorList>
    </citation>
    <scope>NUCLEOTIDE SEQUENCE [LARGE SCALE GENOMIC DNA]</scope>
</reference>
<dbReference type="Gene3D" id="3.10.130.10">
    <property type="entry name" value="Ribonuclease A-like domain"/>
    <property type="match status" value="1"/>
</dbReference>
<dbReference type="OMA" id="RCKPKNT"/>
<dbReference type="SUPFAM" id="SSF54076">
    <property type="entry name" value="RNase A-like"/>
    <property type="match status" value="1"/>
</dbReference>
<dbReference type="AlphaFoldDB" id="G3VJ40"/>
<reference evidence="4" key="3">
    <citation type="submission" date="2025-09" db="UniProtKB">
        <authorList>
            <consortium name="Ensembl"/>
        </authorList>
    </citation>
    <scope>IDENTIFICATION</scope>
</reference>
<dbReference type="OrthoDB" id="9450033at2759"/>
<feature type="compositionally biased region" description="Basic and acidic residues" evidence="2">
    <location>
        <begin position="35"/>
        <end position="47"/>
    </location>
</feature>
<dbReference type="eggNOG" id="ENOG502TE4T">
    <property type="taxonomic scope" value="Eukaryota"/>
</dbReference>
<dbReference type="GeneID" id="105749827"/>
<evidence type="ECO:0000313" key="5">
    <source>
        <dbReference type="Proteomes" id="UP000007648"/>
    </source>
</evidence>
<dbReference type="PANTHER" id="PTHR11437:SF24">
    <property type="entry name" value="RIBONUCLEASE PANCREATIC"/>
    <property type="match status" value="1"/>
</dbReference>
<dbReference type="InParanoid" id="G3VJ40"/>
<dbReference type="PANTHER" id="PTHR11437">
    <property type="entry name" value="RIBONUCLEASE"/>
    <property type="match status" value="1"/>
</dbReference>
<proteinExistence type="inferred from homology"/>
<accession>G3VJ40</accession>
<dbReference type="SMART" id="SM00092">
    <property type="entry name" value="RNAse_Pc"/>
    <property type="match status" value="1"/>
</dbReference>
<dbReference type="GeneTree" id="ENSGT00940000157645"/>
<dbReference type="GO" id="GO:0003676">
    <property type="term" value="F:nucleic acid binding"/>
    <property type="evidence" value="ECO:0007669"/>
    <property type="project" value="InterPro"/>
</dbReference>
<evidence type="ECO:0000259" key="3">
    <source>
        <dbReference type="SMART" id="SM00092"/>
    </source>
</evidence>
<name>G3VJ40_SARHA</name>
<evidence type="ECO:0000256" key="2">
    <source>
        <dbReference type="SAM" id="MobiDB-lite"/>
    </source>
</evidence>
<protein>
    <recommendedName>
        <fullName evidence="3">Ribonuclease A-domain domain-containing protein</fullName>
    </recommendedName>
</protein>
<feature type="region of interest" description="Disordered" evidence="2">
    <location>
        <begin position="27"/>
        <end position="69"/>
    </location>
</feature>
<dbReference type="GO" id="GO:0050830">
    <property type="term" value="P:defense response to Gram-positive bacterium"/>
    <property type="evidence" value="ECO:0007669"/>
    <property type="project" value="TreeGrafter"/>
</dbReference>
<sequence length="158" mass="18104">MAFPGNERPSLCFREENLVNWLPMRDSSSSFAGSSRREQKFWQEHHNQGSSNQEVQKQMRQINSGKRRCKPKNTIIHSQKDTIKDICTDPSSKNVPCKNGWDNCFEGAKPHPVTICEEKANSQPGKCRYNCTKKEAVKVTVACENGRPVHLERTRDEL</sequence>
<dbReference type="KEGG" id="shr:105749827"/>
<comment type="similarity">
    <text evidence="1">Belongs to the pancreatic ribonuclease family.</text>
</comment>
<dbReference type="Proteomes" id="UP000007648">
    <property type="component" value="Unassembled WGS sequence"/>
</dbReference>
<dbReference type="InterPro" id="IPR001427">
    <property type="entry name" value="RNaseA"/>
</dbReference>
<dbReference type="RefSeq" id="XP_012399987.1">
    <property type="nucleotide sequence ID" value="XM_012544533.3"/>
</dbReference>
<dbReference type="GO" id="GO:0004540">
    <property type="term" value="F:RNA nuclease activity"/>
    <property type="evidence" value="ECO:0007669"/>
    <property type="project" value="TreeGrafter"/>
</dbReference>
<dbReference type="RefSeq" id="XP_031810848.1">
    <property type="nucleotide sequence ID" value="XM_031954988.1"/>
</dbReference>
<gene>
    <name evidence="4" type="primary">LOC105749827</name>
</gene>
<feature type="compositionally biased region" description="Polar residues" evidence="2">
    <location>
        <begin position="48"/>
        <end position="64"/>
    </location>
</feature>